<dbReference type="KEGG" id="dcb:C3Y92_07925"/>
<keyword evidence="6" id="KW-0282">Flagellum</keyword>
<evidence type="ECO:0000256" key="1">
    <source>
        <dbReference type="ARBA" id="ARBA00022636"/>
    </source>
</evidence>
<evidence type="ECO:0000256" key="2">
    <source>
        <dbReference type="ARBA" id="ARBA00022741"/>
    </source>
</evidence>
<evidence type="ECO:0000313" key="6">
    <source>
        <dbReference type="EMBL" id="QAZ67161.1"/>
    </source>
</evidence>
<dbReference type="SUPFAM" id="SSF141371">
    <property type="entry name" value="PilZ domain-like"/>
    <property type="match status" value="2"/>
</dbReference>
<dbReference type="OrthoDB" id="5453966at2"/>
<dbReference type="Pfam" id="PF07238">
    <property type="entry name" value="PilZ"/>
    <property type="match status" value="1"/>
</dbReference>
<dbReference type="InterPro" id="IPR009875">
    <property type="entry name" value="PilZ_domain"/>
</dbReference>
<keyword evidence="7" id="KW-1185">Reference proteome</keyword>
<feature type="domain" description="PilZ" evidence="4">
    <location>
        <begin position="107"/>
        <end position="214"/>
    </location>
</feature>
<evidence type="ECO:0000259" key="4">
    <source>
        <dbReference type="Pfam" id="PF07238"/>
    </source>
</evidence>
<keyword evidence="6" id="KW-0969">Cilium</keyword>
<evidence type="ECO:0000256" key="3">
    <source>
        <dbReference type="ARBA" id="ARBA00023143"/>
    </source>
</evidence>
<dbReference type="GO" id="GO:0035438">
    <property type="term" value="F:cyclic-di-GMP binding"/>
    <property type="evidence" value="ECO:0007669"/>
    <property type="project" value="InterPro"/>
</dbReference>
<dbReference type="RefSeq" id="WP_129351458.1">
    <property type="nucleotide sequence ID" value="NZ_CP026538.1"/>
</dbReference>
<organism evidence="6 7">
    <name type="scientific">Solidesulfovibrio carbinolicus</name>
    <dbReference type="NCBI Taxonomy" id="296842"/>
    <lineage>
        <taxon>Bacteria</taxon>
        <taxon>Pseudomonadati</taxon>
        <taxon>Thermodesulfobacteriota</taxon>
        <taxon>Desulfovibrionia</taxon>
        <taxon>Desulfovibrionales</taxon>
        <taxon>Desulfovibrionaceae</taxon>
        <taxon>Solidesulfovibrio</taxon>
    </lineage>
</organism>
<dbReference type="Gene3D" id="2.30.110.10">
    <property type="entry name" value="Electron Transport, Fmn-binding Protein, Chain A"/>
    <property type="match status" value="1"/>
</dbReference>
<keyword evidence="1" id="KW-0973">c-di-GMP</keyword>
<gene>
    <name evidence="6" type="ORF">C3Y92_07925</name>
</gene>
<name>A0A4P6HJ89_9BACT</name>
<keyword evidence="2" id="KW-0547">Nucleotide-binding</keyword>
<keyword evidence="6" id="KW-0966">Cell projection</keyword>
<protein>
    <submittedName>
        <fullName evidence="6">Flagellar brake protein</fullName>
    </submittedName>
</protein>
<proteinExistence type="predicted"/>
<dbReference type="Pfam" id="PF12945">
    <property type="entry name" value="PilZNR"/>
    <property type="match status" value="1"/>
</dbReference>
<dbReference type="InterPro" id="IPR009926">
    <property type="entry name" value="T3SS_YcgR_PilZN"/>
</dbReference>
<feature type="domain" description="Type III secretion system flagellar brake protein YcgR PilZN" evidence="5">
    <location>
        <begin position="13"/>
        <end position="99"/>
    </location>
</feature>
<sequence length="221" mass="23733">MSVPDLNHFHCPPGAKVILELSGLPDKLATVCVGHVRGRFVVTQAPAVPDTGREALYQLLYPDNTAIVRYLHEGTVVGFSTQVIRFIQIPFPLVFFTFPKKLESHDLRRHPRVACCLPGQASVAGADLAGMVLDLSHSGCLFSAALPETAPAKAPAVAIDDDVLLRCGLFGQSPDTALTGVVKRVSLSGRRLELGLKFRKLPEPAKQAIGSYLDQALSVLS</sequence>
<dbReference type="EMBL" id="CP026538">
    <property type="protein sequence ID" value="QAZ67161.1"/>
    <property type="molecule type" value="Genomic_DNA"/>
</dbReference>
<reference evidence="6 7" key="1">
    <citation type="submission" date="2018-02" db="EMBL/GenBank/DDBJ databases">
        <title>Genome sequence of Desulfovibrio carbinolicus DSM 3852.</title>
        <authorList>
            <person name="Wilbanks E."/>
            <person name="Skennerton C.T."/>
            <person name="Orphan V.J."/>
        </authorList>
    </citation>
    <scope>NUCLEOTIDE SEQUENCE [LARGE SCALE GENOMIC DNA]</scope>
    <source>
        <strain evidence="6 7">DSM 3852</strain>
    </source>
</reference>
<evidence type="ECO:0000313" key="7">
    <source>
        <dbReference type="Proteomes" id="UP000293296"/>
    </source>
</evidence>
<accession>A0A4P6HJ89</accession>
<keyword evidence="3" id="KW-0975">Bacterial flagellum</keyword>
<dbReference type="Gene3D" id="2.40.10.220">
    <property type="entry name" value="predicted glycosyltransferase like domains"/>
    <property type="match status" value="1"/>
</dbReference>
<dbReference type="AlphaFoldDB" id="A0A4P6HJ89"/>
<evidence type="ECO:0000259" key="5">
    <source>
        <dbReference type="Pfam" id="PF12945"/>
    </source>
</evidence>
<dbReference type="InterPro" id="IPR012349">
    <property type="entry name" value="Split_barrel_FMN-bd"/>
</dbReference>
<dbReference type="Proteomes" id="UP000293296">
    <property type="component" value="Chromosome"/>
</dbReference>